<dbReference type="GO" id="GO:0005886">
    <property type="term" value="C:plasma membrane"/>
    <property type="evidence" value="ECO:0007669"/>
    <property type="project" value="UniProtKB-SubCell"/>
</dbReference>
<dbReference type="InterPro" id="IPR002797">
    <property type="entry name" value="Polysacc_synth"/>
</dbReference>
<feature type="transmembrane region" description="Helical" evidence="6">
    <location>
        <begin position="122"/>
        <end position="142"/>
    </location>
</feature>
<sequence length="415" mass="47752">MIKLTEDKKRLLSNFFSLSALQGINMILPLLTLPYLVRVLGVENFGLINFALSIIMFFTILVSFGFSLSATREISINRDNHQKVTEIFSSVIIIQIILLILSFLILSLLIFFIDSFNKNALLYYMTFGIVLGTVLFPTWFFQGMERMKYITYINVSFRVFFTALIFIFVKDEGDYIFVPILNSLSAIFGGIYSLWLIYKLFNIKPIIPKFDLIKKQFIDSYHFFLSRVANDGSRYYATAIIGIYFGNIAVGYYSMVEKLFFAFMSLGGIVSQTIYPYMSRTKDIKFFKKIFVSITLLSIIILIPTMYFNQELLLLVFNVEDTMLSKLFIIVFSGSIFGIMSALVGYPLLAGFGHIKYANNSLIYASFIYLIAISISSMLFNDIDMVAFSIVIYELSGLLFRGYYINKEKLLRKRI</sequence>
<evidence type="ECO:0000256" key="5">
    <source>
        <dbReference type="ARBA" id="ARBA00023136"/>
    </source>
</evidence>
<feature type="transmembrane region" description="Helical" evidence="6">
    <location>
        <begin position="290"/>
        <end position="307"/>
    </location>
</feature>
<proteinExistence type="predicted"/>
<keyword evidence="2" id="KW-1003">Cell membrane</keyword>
<evidence type="ECO:0000313" key="7">
    <source>
        <dbReference type="EMBL" id="SFV64095.1"/>
    </source>
</evidence>
<name>A0A1W1CEF6_9ZZZZ</name>
<feature type="transmembrane region" description="Helical" evidence="6">
    <location>
        <begin position="361"/>
        <end position="380"/>
    </location>
</feature>
<feature type="transmembrane region" description="Helical" evidence="6">
    <location>
        <begin position="386"/>
        <end position="404"/>
    </location>
</feature>
<comment type="subcellular location">
    <subcellularLocation>
        <location evidence="1">Cell membrane</location>
        <topology evidence="1">Multi-pass membrane protein</topology>
    </subcellularLocation>
</comment>
<feature type="transmembrane region" description="Helical" evidence="6">
    <location>
        <begin position="175"/>
        <end position="198"/>
    </location>
</feature>
<feature type="transmembrane region" description="Helical" evidence="6">
    <location>
        <begin position="235"/>
        <end position="253"/>
    </location>
</feature>
<feature type="transmembrane region" description="Helical" evidence="6">
    <location>
        <begin position="45"/>
        <end position="66"/>
    </location>
</feature>
<feature type="transmembrane region" description="Helical" evidence="6">
    <location>
        <begin position="259"/>
        <end position="278"/>
    </location>
</feature>
<evidence type="ECO:0000256" key="3">
    <source>
        <dbReference type="ARBA" id="ARBA00022692"/>
    </source>
</evidence>
<dbReference type="PANTHER" id="PTHR30250:SF11">
    <property type="entry name" value="O-ANTIGEN TRANSPORTER-RELATED"/>
    <property type="match status" value="1"/>
</dbReference>
<feature type="transmembrane region" description="Helical" evidence="6">
    <location>
        <begin position="149"/>
        <end position="169"/>
    </location>
</feature>
<accession>A0A1W1CEF6</accession>
<evidence type="ECO:0000256" key="2">
    <source>
        <dbReference type="ARBA" id="ARBA00022475"/>
    </source>
</evidence>
<feature type="transmembrane region" description="Helical" evidence="6">
    <location>
        <begin position="327"/>
        <end position="349"/>
    </location>
</feature>
<keyword evidence="3 6" id="KW-0812">Transmembrane</keyword>
<keyword evidence="4 6" id="KW-1133">Transmembrane helix</keyword>
<evidence type="ECO:0000256" key="4">
    <source>
        <dbReference type="ARBA" id="ARBA00022989"/>
    </source>
</evidence>
<feature type="transmembrane region" description="Helical" evidence="6">
    <location>
        <begin position="12"/>
        <end position="33"/>
    </location>
</feature>
<reference evidence="7" key="1">
    <citation type="submission" date="2016-10" db="EMBL/GenBank/DDBJ databases">
        <authorList>
            <person name="de Groot N.N."/>
        </authorList>
    </citation>
    <scope>NUCLEOTIDE SEQUENCE</scope>
</reference>
<evidence type="ECO:0000256" key="1">
    <source>
        <dbReference type="ARBA" id="ARBA00004651"/>
    </source>
</evidence>
<organism evidence="7">
    <name type="scientific">hydrothermal vent metagenome</name>
    <dbReference type="NCBI Taxonomy" id="652676"/>
    <lineage>
        <taxon>unclassified sequences</taxon>
        <taxon>metagenomes</taxon>
        <taxon>ecological metagenomes</taxon>
    </lineage>
</organism>
<keyword evidence="5 6" id="KW-0472">Membrane</keyword>
<dbReference type="AlphaFoldDB" id="A0A1W1CEF6"/>
<dbReference type="Pfam" id="PF01943">
    <property type="entry name" value="Polysacc_synt"/>
    <property type="match status" value="1"/>
</dbReference>
<gene>
    <name evidence="7" type="ORF">MNB_SV-9-257</name>
</gene>
<evidence type="ECO:0000256" key="6">
    <source>
        <dbReference type="SAM" id="Phobius"/>
    </source>
</evidence>
<dbReference type="InterPro" id="IPR050833">
    <property type="entry name" value="Poly_Biosynth_Transport"/>
</dbReference>
<feature type="transmembrane region" description="Helical" evidence="6">
    <location>
        <begin position="87"/>
        <end position="110"/>
    </location>
</feature>
<dbReference type="PANTHER" id="PTHR30250">
    <property type="entry name" value="PST FAMILY PREDICTED COLANIC ACID TRANSPORTER"/>
    <property type="match status" value="1"/>
</dbReference>
<protein>
    <submittedName>
        <fullName evidence="7">Membrane protein involved in the export of O-antigen, teichoic acid lipoteichoic acids</fullName>
    </submittedName>
</protein>
<dbReference type="EMBL" id="FPHG01000064">
    <property type="protein sequence ID" value="SFV64095.1"/>
    <property type="molecule type" value="Genomic_DNA"/>
</dbReference>